<proteinExistence type="predicted"/>
<evidence type="ECO:0000256" key="2">
    <source>
        <dbReference type="ARBA" id="ARBA00016075"/>
    </source>
</evidence>
<dbReference type="InterPro" id="IPR036291">
    <property type="entry name" value="NAD(P)-bd_dom_sf"/>
</dbReference>
<protein>
    <recommendedName>
        <fullName evidence="2">Malate dehydrogenase, mitochondrial</fullName>
        <ecNumber evidence="1">1.1.1.37</ecNumber>
    </recommendedName>
</protein>
<evidence type="ECO:0000256" key="1">
    <source>
        <dbReference type="ARBA" id="ARBA00012995"/>
    </source>
</evidence>
<gene>
    <name evidence="7" type="ORF">A6R68_17841</name>
</gene>
<dbReference type="Proteomes" id="UP000092124">
    <property type="component" value="Unassembled WGS sequence"/>
</dbReference>
<dbReference type="Gene3D" id="3.40.50.720">
    <property type="entry name" value="NAD(P)-binding Rossmann-like Domain"/>
    <property type="match status" value="1"/>
</dbReference>
<organism evidence="7 8">
    <name type="scientific">Neotoma lepida</name>
    <name type="common">Desert woodrat</name>
    <dbReference type="NCBI Taxonomy" id="56216"/>
    <lineage>
        <taxon>Eukaryota</taxon>
        <taxon>Metazoa</taxon>
        <taxon>Chordata</taxon>
        <taxon>Craniata</taxon>
        <taxon>Vertebrata</taxon>
        <taxon>Euteleostomi</taxon>
        <taxon>Mammalia</taxon>
        <taxon>Eutheria</taxon>
        <taxon>Euarchontoglires</taxon>
        <taxon>Glires</taxon>
        <taxon>Rodentia</taxon>
        <taxon>Myomorpha</taxon>
        <taxon>Muroidea</taxon>
        <taxon>Cricetidae</taxon>
        <taxon>Neotominae</taxon>
        <taxon>Neotoma</taxon>
    </lineage>
</organism>
<keyword evidence="8" id="KW-1185">Reference proteome</keyword>
<dbReference type="PANTHER" id="PTHR11540">
    <property type="entry name" value="MALATE AND LACTATE DEHYDROGENASE"/>
    <property type="match status" value="1"/>
</dbReference>
<evidence type="ECO:0000313" key="8">
    <source>
        <dbReference type="Proteomes" id="UP000092124"/>
    </source>
</evidence>
<evidence type="ECO:0000256" key="4">
    <source>
        <dbReference type="ARBA" id="ARBA00023002"/>
    </source>
</evidence>
<keyword evidence="5" id="KW-0520">NAD</keyword>
<keyword evidence="4" id="KW-0560">Oxidoreductase</keyword>
<dbReference type="InterPro" id="IPR001236">
    <property type="entry name" value="Lactate/malate_DH_N"/>
</dbReference>
<dbReference type="GO" id="GO:0005739">
    <property type="term" value="C:mitochondrion"/>
    <property type="evidence" value="ECO:0007669"/>
    <property type="project" value="TreeGrafter"/>
</dbReference>
<evidence type="ECO:0000256" key="3">
    <source>
        <dbReference type="ARBA" id="ARBA00022532"/>
    </source>
</evidence>
<dbReference type="OrthoDB" id="755699at2759"/>
<evidence type="ECO:0000259" key="6">
    <source>
        <dbReference type="Pfam" id="PF00056"/>
    </source>
</evidence>
<reference evidence="7 8" key="1">
    <citation type="submission" date="2016-06" db="EMBL/GenBank/DDBJ databases">
        <title>The Draft Genome Sequence and Annotation of the Desert Woodrat Neotoma lepida.</title>
        <authorList>
            <person name="Campbell M."/>
            <person name="Oakeson K.F."/>
            <person name="Yandell M."/>
            <person name="Halpert J.R."/>
            <person name="Dearing D."/>
        </authorList>
    </citation>
    <scope>NUCLEOTIDE SEQUENCE [LARGE SCALE GENOMIC DNA]</scope>
    <source>
        <strain evidence="7">417</strain>
        <tissue evidence="7">Liver</tissue>
    </source>
</reference>
<dbReference type="GO" id="GO:0006099">
    <property type="term" value="P:tricarboxylic acid cycle"/>
    <property type="evidence" value="ECO:0007669"/>
    <property type="project" value="UniProtKB-KW"/>
</dbReference>
<accession>A0A1A6HBQ0</accession>
<comment type="caution">
    <text evidence="7">The sequence shown here is derived from an EMBL/GenBank/DDBJ whole genome shotgun (WGS) entry which is preliminary data.</text>
</comment>
<evidence type="ECO:0000313" key="7">
    <source>
        <dbReference type="EMBL" id="OBS75706.1"/>
    </source>
</evidence>
<dbReference type="PANTHER" id="PTHR11540:SF16">
    <property type="entry name" value="MALATE DEHYDROGENASE, MITOCHONDRIAL"/>
    <property type="match status" value="1"/>
</dbReference>
<keyword evidence="3" id="KW-0816">Tricarboxylic acid cycle</keyword>
<feature type="domain" description="Lactate/malate dehydrogenase N-terminal" evidence="6">
    <location>
        <begin position="6"/>
        <end position="70"/>
    </location>
</feature>
<dbReference type="EC" id="1.1.1.37" evidence="1"/>
<dbReference type="STRING" id="56216.A0A1A6HBQ0"/>
<name>A0A1A6HBQ0_NEOLE</name>
<dbReference type="SUPFAM" id="SSF51735">
    <property type="entry name" value="NAD(P)-binding Rossmann-fold domains"/>
    <property type="match status" value="1"/>
</dbReference>
<feature type="non-terminal residue" evidence="7">
    <location>
        <position position="71"/>
    </location>
</feature>
<dbReference type="EMBL" id="LZPO01035631">
    <property type="protein sequence ID" value="OBS75706.1"/>
    <property type="molecule type" value="Genomic_DNA"/>
</dbReference>
<dbReference type="GO" id="GO:0030060">
    <property type="term" value="F:L-malate dehydrogenase (NAD+) activity"/>
    <property type="evidence" value="ECO:0007669"/>
    <property type="project" value="UniProtKB-EC"/>
</dbReference>
<dbReference type="Pfam" id="PF00056">
    <property type="entry name" value="Ldh_1_N"/>
    <property type="match status" value="1"/>
</dbReference>
<dbReference type="AlphaFoldDB" id="A0A1A6HBQ0"/>
<sequence length="71" mass="7875">MMFYIANLSHIETRANVKGYLRHELPDCLKGCDVVVIPARVHRKPGMTQDDLFNTNATIVATLTATCAQLS</sequence>
<evidence type="ECO:0000256" key="5">
    <source>
        <dbReference type="ARBA" id="ARBA00023027"/>
    </source>
</evidence>